<dbReference type="EMBL" id="CP006608">
    <property type="protein sequence ID" value="AGR58381.1"/>
    <property type="molecule type" value="Genomic_DNA"/>
</dbReference>
<evidence type="ECO:0000313" key="1">
    <source>
        <dbReference type="EMBL" id="AGR58381.1"/>
    </source>
</evidence>
<sequence>MRWKISGALNAKKAGGLAGFALLLSSYDNTGFTIKWV</sequence>
<name>S5MNV7_SALBN</name>
<evidence type="ECO:0000313" key="2">
    <source>
        <dbReference type="Proteomes" id="UP000015042"/>
    </source>
</evidence>
<organism evidence="1 2">
    <name type="scientific">Salmonella bongori N268-08</name>
    <dbReference type="NCBI Taxonomy" id="1197719"/>
    <lineage>
        <taxon>Bacteria</taxon>
        <taxon>Pseudomonadati</taxon>
        <taxon>Pseudomonadota</taxon>
        <taxon>Gammaproteobacteria</taxon>
        <taxon>Enterobacterales</taxon>
        <taxon>Enterobacteriaceae</taxon>
        <taxon>Salmonella</taxon>
    </lineage>
</organism>
<accession>S5MNV7</accession>
<dbReference type="AlphaFoldDB" id="S5MNV7"/>
<gene>
    <name evidence="1" type="ORF">A464_1195</name>
</gene>
<dbReference type="PATRIC" id="fig|1197719.3.peg.1190"/>
<proteinExistence type="predicted"/>
<dbReference type="HOGENOM" id="CLU_3348317_0_0_6"/>
<dbReference type="Proteomes" id="UP000015042">
    <property type="component" value="Chromosome"/>
</dbReference>
<dbReference type="KEGG" id="sbz:A464_1195"/>
<protein>
    <submittedName>
        <fullName evidence="1">Uncharacterized protein</fullName>
    </submittedName>
</protein>
<reference evidence="1 2" key="1">
    <citation type="submission" date="2013-07" db="EMBL/GenBank/DDBJ databases">
        <title>Genome sequence of Salmonella bongori N268-08 - a rare clinical isolate.</title>
        <authorList>
            <person name="Marti R."/>
            <person name="Hagens S."/>
            <person name="Loessner M.J."/>
            <person name="Klumpp J."/>
        </authorList>
    </citation>
    <scope>NUCLEOTIDE SEQUENCE [LARGE SCALE GENOMIC DNA]</scope>
    <source>
        <strain evidence="1 2">N268-08</strain>
    </source>
</reference>